<evidence type="ECO:0000313" key="3">
    <source>
        <dbReference type="Proteomes" id="UP000188268"/>
    </source>
</evidence>
<dbReference type="Gramene" id="OMO78090">
    <property type="protein sequence ID" value="OMO78090"/>
    <property type="gene ID" value="CCACVL1_14658"/>
</dbReference>
<dbReference type="EMBL" id="AWWV01010616">
    <property type="protein sequence ID" value="OMO78090.1"/>
    <property type="molecule type" value="Genomic_DNA"/>
</dbReference>
<organism evidence="2 3">
    <name type="scientific">Corchorus capsularis</name>
    <name type="common">Jute</name>
    <dbReference type="NCBI Taxonomy" id="210143"/>
    <lineage>
        <taxon>Eukaryota</taxon>
        <taxon>Viridiplantae</taxon>
        <taxon>Streptophyta</taxon>
        <taxon>Embryophyta</taxon>
        <taxon>Tracheophyta</taxon>
        <taxon>Spermatophyta</taxon>
        <taxon>Magnoliopsida</taxon>
        <taxon>eudicotyledons</taxon>
        <taxon>Gunneridae</taxon>
        <taxon>Pentapetalae</taxon>
        <taxon>rosids</taxon>
        <taxon>malvids</taxon>
        <taxon>Malvales</taxon>
        <taxon>Malvaceae</taxon>
        <taxon>Grewioideae</taxon>
        <taxon>Apeibeae</taxon>
        <taxon>Corchorus</taxon>
    </lineage>
</organism>
<feature type="region of interest" description="Disordered" evidence="1">
    <location>
        <begin position="1"/>
        <end position="28"/>
    </location>
</feature>
<sequence length="52" mass="5294">MVETEGAAVEESGGTITSDGMEAKSASGTEVVFGEDCCSDDALTDEQGSEIF</sequence>
<comment type="caution">
    <text evidence="2">The sequence shown here is derived from an EMBL/GenBank/DDBJ whole genome shotgun (WGS) entry which is preliminary data.</text>
</comment>
<keyword evidence="3" id="KW-1185">Reference proteome</keyword>
<reference evidence="2 3" key="1">
    <citation type="submission" date="2013-09" db="EMBL/GenBank/DDBJ databases">
        <title>Corchorus capsularis genome sequencing.</title>
        <authorList>
            <person name="Alam M."/>
            <person name="Haque M.S."/>
            <person name="Islam M.S."/>
            <person name="Emdad E.M."/>
            <person name="Islam M.M."/>
            <person name="Ahmed B."/>
            <person name="Halim A."/>
            <person name="Hossen Q.M.M."/>
            <person name="Hossain M.Z."/>
            <person name="Ahmed R."/>
            <person name="Khan M.M."/>
            <person name="Islam R."/>
            <person name="Rashid M.M."/>
            <person name="Khan S.A."/>
            <person name="Rahman M.S."/>
            <person name="Alam M."/>
        </authorList>
    </citation>
    <scope>NUCLEOTIDE SEQUENCE [LARGE SCALE GENOMIC DNA]</scope>
    <source>
        <strain evidence="3">cv. CVL-1</strain>
        <tissue evidence="2">Whole seedling</tissue>
    </source>
</reference>
<dbReference type="AlphaFoldDB" id="A0A1R3I695"/>
<gene>
    <name evidence="2" type="ORF">CCACVL1_14658</name>
</gene>
<protein>
    <submittedName>
        <fullName evidence="2">Uncharacterized protein</fullName>
    </submittedName>
</protein>
<dbReference type="Proteomes" id="UP000188268">
    <property type="component" value="Unassembled WGS sequence"/>
</dbReference>
<evidence type="ECO:0000256" key="1">
    <source>
        <dbReference type="SAM" id="MobiDB-lite"/>
    </source>
</evidence>
<name>A0A1R3I695_COCAP</name>
<proteinExistence type="predicted"/>
<evidence type="ECO:0000313" key="2">
    <source>
        <dbReference type="EMBL" id="OMO78090.1"/>
    </source>
</evidence>
<accession>A0A1R3I695</accession>